<dbReference type="EMBL" id="RJLM01000001">
    <property type="protein sequence ID" value="RWX57605.1"/>
    <property type="molecule type" value="Genomic_DNA"/>
</dbReference>
<dbReference type="OrthoDB" id="5876617at2"/>
<feature type="signal peptide" evidence="1">
    <location>
        <begin position="1"/>
        <end position="25"/>
    </location>
</feature>
<reference evidence="2 3" key="1">
    <citation type="submission" date="2018-11" db="EMBL/GenBank/DDBJ databases">
        <title>Photobacterium sp. BEI247 sp. nov., a marine bacterium isolated from Yongle Blue Hole in the South China Sea.</title>
        <authorList>
            <person name="Wang X."/>
        </authorList>
    </citation>
    <scope>NUCLEOTIDE SEQUENCE [LARGE SCALE GENOMIC DNA]</scope>
    <source>
        <strain evidence="3">BEI247</strain>
    </source>
</reference>
<sequence length="531" mass="56877">MKRNTNYIWLMIAALTILLSGCNTDENNNFTSQSANNTKLVSVQLMAGSITAFGTTGLTLPKGNTITLNAFARYDDGSSVDITDEVVLHTNSDHVSIASGSQVTGVSQGDLEIWATFQGVYSQSLNLTVSDSELERIIITPSNDEANLGWNYIIAGNSLQLVAKGVYADGTLADITNKVKWRTNEDVGVTITSSGLLVTSADDMPADSMTLLPFVDAVVGDIASNPLPVSIRRAVLTDIKLMSKKVATRDQSDFSLAIGNTFEFIALGIYDDGSKADITNRVISHSYNAGNGVGYLLNVSKKGLVKAKETEGVNRITVSLLGVVSNSLTFTITSPELTAFTVTPHSTSIADPVRIIKNTEQQFVVTGTYSDGTVADITNRVSWGLDFAENGIVSLSTTGLVRGLITGAAQMHVTLDDDIKASDDIGAITVSIKVIAPTLQSIAITNNDGHELDELSLAVNERQKLKVIATYDDGSTLDITDVVFWGTTSHHISYIHPYRGWVTAYHVGADTIEVDYGAFRDELFVEVTAAP</sequence>
<dbReference type="RefSeq" id="WP_128782913.1">
    <property type="nucleotide sequence ID" value="NZ_RJLM01000001.1"/>
</dbReference>
<protein>
    <recommendedName>
        <fullName evidence="4">BIG2 domain-containing protein</fullName>
    </recommendedName>
</protein>
<dbReference type="AlphaFoldDB" id="A0A3S3UMW1"/>
<gene>
    <name evidence="2" type="ORF">EDI28_06225</name>
</gene>
<name>A0A3S3UMW1_9GAMM</name>
<evidence type="ECO:0000313" key="3">
    <source>
        <dbReference type="Proteomes" id="UP000287563"/>
    </source>
</evidence>
<proteinExistence type="predicted"/>
<keyword evidence="3" id="KW-1185">Reference proteome</keyword>
<comment type="caution">
    <text evidence="2">The sequence shown here is derived from an EMBL/GenBank/DDBJ whole genome shotgun (WGS) entry which is preliminary data.</text>
</comment>
<organism evidence="2 3">
    <name type="scientific">Photobacterium chitinilyticum</name>
    <dbReference type="NCBI Taxonomy" id="2485123"/>
    <lineage>
        <taxon>Bacteria</taxon>
        <taxon>Pseudomonadati</taxon>
        <taxon>Pseudomonadota</taxon>
        <taxon>Gammaproteobacteria</taxon>
        <taxon>Vibrionales</taxon>
        <taxon>Vibrionaceae</taxon>
        <taxon>Photobacterium</taxon>
    </lineage>
</organism>
<dbReference type="Gene3D" id="2.60.40.1080">
    <property type="match status" value="5"/>
</dbReference>
<feature type="chain" id="PRO_5018780763" description="BIG2 domain-containing protein" evidence="1">
    <location>
        <begin position="26"/>
        <end position="531"/>
    </location>
</feature>
<evidence type="ECO:0008006" key="4">
    <source>
        <dbReference type="Google" id="ProtNLM"/>
    </source>
</evidence>
<accession>A0A3S3UMW1</accession>
<evidence type="ECO:0000313" key="2">
    <source>
        <dbReference type="EMBL" id="RWX57605.1"/>
    </source>
</evidence>
<keyword evidence="1" id="KW-0732">Signal</keyword>
<dbReference type="PROSITE" id="PS51257">
    <property type="entry name" value="PROKAR_LIPOPROTEIN"/>
    <property type="match status" value="1"/>
</dbReference>
<evidence type="ECO:0000256" key="1">
    <source>
        <dbReference type="SAM" id="SignalP"/>
    </source>
</evidence>
<dbReference type="Proteomes" id="UP000287563">
    <property type="component" value="Unassembled WGS sequence"/>
</dbReference>